<evidence type="ECO:0000256" key="5">
    <source>
        <dbReference type="SAM" id="MobiDB-lite"/>
    </source>
</evidence>
<dbReference type="InterPro" id="IPR011006">
    <property type="entry name" value="CheY-like_superfamily"/>
</dbReference>
<dbReference type="GO" id="GO:0000160">
    <property type="term" value="P:phosphorelay signal transduction system"/>
    <property type="evidence" value="ECO:0007669"/>
    <property type="project" value="InterPro"/>
</dbReference>
<evidence type="ECO:0000256" key="2">
    <source>
        <dbReference type="ARBA" id="ARBA00022679"/>
    </source>
</evidence>
<dbReference type="SUPFAM" id="SSF52172">
    <property type="entry name" value="CheY-like"/>
    <property type="match status" value="2"/>
</dbReference>
<protein>
    <recommendedName>
        <fullName evidence="6">Response regulatory domain-containing protein</fullName>
    </recommendedName>
</protein>
<dbReference type="InterPro" id="IPR029016">
    <property type="entry name" value="GAF-like_dom_sf"/>
</dbReference>
<evidence type="ECO:0000256" key="3">
    <source>
        <dbReference type="ARBA" id="ARBA00022777"/>
    </source>
</evidence>
<feature type="region of interest" description="Disordered" evidence="5">
    <location>
        <begin position="51"/>
        <end position="73"/>
    </location>
</feature>
<dbReference type="Proteomes" id="UP001295423">
    <property type="component" value="Unassembled WGS sequence"/>
</dbReference>
<name>A0AAD2GAK6_9STRA</name>
<dbReference type="Pfam" id="PF01590">
    <property type="entry name" value="GAF"/>
    <property type="match status" value="1"/>
</dbReference>
<feature type="domain" description="Response regulatory" evidence="6">
    <location>
        <begin position="602"/>
        <end position="722"/>
    </location>
</feature>
<evidence type="ECO:0000256" key="4">
    <source>
        <dbReference type="PROSITE-ProRule" id="PRU00169"/>
    </source>
</evidence>
<dbReference type="PANTHER" id="PTHR43719:SF28">
    <property type="entry name" value="PEROXIDE STRESS-ACTIVATED HISTIDINE KINASE MAK1-RELATED"/>
    <property type="match status" value="1"/>
</dbReference>
<reference evidence="7" key="1">
    <citation type="submission" date="2023-08" db="EMBL/GenBank/DDBJ databases">
        <authorList>
            <person name="Audoor S."/>
            <person name="Bilcke G."/>
        </authorList>
    </citation>
    <scope>NUCLEOTIDE SEQUENCE</scope>
</reference>
<dbReference type="InterPro" id="IPR001789">
    <property type="entry name" value="Sig_transdc_resp-reg_receiver"/>
</dbReference>
<dbReference type="GO" id="GO:0016301">
    <property type="term" value="F:kinase activity"/>
    <property type="evidence" value="ECO:0007669"/>
    <property type="project" value="UniProtKB-KW"/>
</dbReference>
<evidence type="ECO:0000259" key="6">
    <source>
        <dbReference type="PROSITE" id="PS50110"/>
    </source>
</evidence>
<dbReference type="SUPFAM" id="SSF55781">
    <property type="entry name" value="GAF domain-like"/>
    <property type="match status" value="1"/>
</dbReference>
<keyword evidence="8" id="KW-1185">Reference proteome</keyword>
<dbReference type="Gene3D" id="3.40.50.2300">
    <property type="match status" value="2"/>
</dbReference>
<dbReference type="Gene3D" id="3.30.565.10">
    <property type="entry name" value="Histidine kinase-like ATPase, C-terminal domain"/>
    <property type="match status" value="1"/>
</dbReference>
<dbReference type="Pfam" id="PF02518">
    <property type="entry name" value="HATPase_c"/>
    <property type="match status" value="1"/>
</dbReference>
<dbReference type="CDD" id="cd17546">
    <property type="entry name" value="REC_hyHK_CKI1_RcsC-like"/>
    <property type="match status" value="1"/>
</dbReference>
<dbReference type="SMART" id="SM00387">
    <property type="entry name" value="HATPase_c"/>
    <property type="match status" value="1"/>
</dbReference>
<dbReference type="SMART" id="SM00448">
    <property type="entry name" value="REC"/>
    <property type="match status" value="1"/>
</dbReference>
<dbReference type="Pfam" id="PF00072">
    <property type="entry name" value="Response_reg"/>
    <property type="match status" value="1"/>
</dbReference>
<dbReference type="SUPFAM" id="SSF55874">
    <property type="entry name" value="ATPase domain of HSP90 chaperone/DNA topoisomerase II/histidine kinase"/>
    <property type="match status" value="1"/>
</dbReference>
<dbReference type="PANTHER" id="PTHR43719">
    <property type="entry name" value="TWO-COMPONENT HISTIDINE KINASE"/>
    <property type="match status" value="1"/>
</dbReference>
<dbReference type="AlphaFoldDB" id="A0AAD2GAK6"/>
<dbReference type="InterPro" id="IPR003594">
    <property type="entry name" value="HATPase_dom"/>
</dbReference>
<evidence type="ECO:0000256" key="1">
    <source>
        <dbReference type="ARBA" id="ARBA00022553"/>
    </source>
</evidence>
<comment type="caution">
    <text evidence="7">The sequence shown here is derived from an EMBL/GenBank/DDBJ whole genome shotgun (WGS) entry which is preliminary data.</text>
</comment>
<keyword evidence="3" id="KW-0418">Kinase</keyword>
<dbReference type="InterPro" id="IPR036890">
    <property type="entry name" value="HATPase_C_sf"/>
</dbReference>
<evidence type="ECO:0000313" key="7">
    <source>
        <dbReference type="EMBL" id="CAJ1966803.1"/>
    </source>
</evidence>
<sequence length="894" mass="98886">MYPGVSSVMAAAQRPSYSTVDIMLRRIPEGQAGRSVYDYDTKDDLRKALHSMGTQPAAKASSRPSSKKEPIPQTDTIESIGDLFVDGLEKNLDWIVDGYDKDASIAPDLEAELRRLAVLKSYRLVGSSKNPSLERLISMASRIMRCPMAKVNVIDLGKVHFLASRGLGDTTDAPRNTSMSSHAIISKLDLLIVPDLLKDERFKGHAHVQGPPGMRFFAAAPLQCPEGYRLGTLSIMDTEPRPEGLTLDEKQSLRELADMVMDVMVEHRESKNHQYRQPAQLIACTSNDLITPLKGVLSGLSSIAEDESLRSSLSSQQQELIRTAVTCSSVMGRMCMKSIHSFHLDPASVGSFGAINAKGDDNLMNIQRLVKHLHTVMEPFPKQVPMVITTAPSIPDIVVADELKIFRSAVNYLTNACSTTKTGSVHLKIYLREDEDNAESESQNIVFSVEDTGPGISVDKYQYLFQPMVDDNDPLSSYCVDSLLGSASSAASKTKMQSGSLGLYSVAMQIKSIGGKYGFRPRGFTEYGSQCLGPNGEPMKGSVFWFSIPLVLPSKQKATKEQDDTFEMKDATEDDGAVVAHSDNLRMFESAEELTGGDRRMRALLIDDDVIFRKSIANMLTKVGFDVVVADNGVKGLQALKDEIYDIVLCDFLMPVLDGIDCVRQYRQFEVAHRPWFDQFIVGISGHVNEEDVERGLKAGMNDYRSKPITKEDLEEITESPEFQYVKARLDEIAFENEEDSREVAMQVDMGGGDAEEAFHVCLVATESGSSMSNIADKIEELPAWKAINVEGGEAALRLLKMRNWDAVLLDDELSGLTSSQCVVHFRDWEQKNRVNKQKHVLQISSSFIPTEMESKSSSMQLPIGFDSALGKPLSFKQLQNFLKQVQQESKGSL</sequence>
<dbReference type="PROSITE" id="PS50110">
    <property type="entry name" value="RESPONSE_REGULATORY"/>
    <property type="match status" value="1"/>
</dbReference>
<gene>
    <name evidence="7" type="ORF">CYCCA115_LOCUS22386</name>
</gene>
<feature type="modified residue" description="4-aspartylphosphate" evidence="4">
    <location>
        <position position="651"/>
    </location>
</feature>
<organism evidence="7 8">
    <name type="scientific">Cylindrotheca closterium</name>
    <dbReference type="NCBI Taxonomy" id="2856"/>
    <lineage>
        <taxon>Eukaryota</taxon>
        <taxon>Sar</taxon>
        <taxon>Stramenopiles</taxon>
        <taxon>Ochrophyta</taxon>
        <taxon>Bacillariophyta</taxon>
        <taxon>Bacillariophyceae</taxon>
        <taxon>Bacillariophycidae</taxon>
        <taxon>Bacillariales</taxon>
        <taxon>Bacillariaceae</taxon>
        <taxon>Cylindrotheca</taxon>
    </lineage>
</organism>
<keyword evidence="2" id="KW-0808">Transferase</keyword>
<evidence type="ECO:0000313" key="8">
    <source>
        <dbReference type="Proteomes" id="UP001295423"/>
    </source>
</evidence>
<keyword evidence="1 4" id="KW-0597">Phosphoprotein</keyword>
<proteinExistence type="predicted"/>
<dbReference type="InterPro" id="IPR050956">
    <property type="entry name" value="2C_system_His_kinase"/>
</dbReference>
<dbReference type="EMBL" id="CAKOGP040002313">
    <property type="protein sequence ID" value="CAJ1966803.1"/>
    <property type="molecule type" value="Genomic_DNA"/>
</dbReference>
<accession>A0AAD2GAK6</accession>
<dbReference type="InterPro" id="IPR003018">
    <property type="entry name" value="GAF"/>
</dbReference>
<dbReference type="Gene3D" id="3.30.450.40">
    <property type="match status" value="1"/>
</dbReference>